<gene>
    <name evidence="2" type="ORF">IXC47_08985</name>
</gene>
<feature type="compositionally biased region" description="Low complexity" evidence="1">
    <location>
        <begin position="46"/>
        <end position="55"/>
    </location>
</feature>
<accession>A0ABS0ETG7</accession>
<protein>
    <submittedName>
        <fullName evidence="2">Peptidase</fullName>
    </submittedName>
</protein>
<dbReference type="RefSeq" id="WP_195875363.1">
    <property type="nucleotide sequence ID" value="NZ_JADOEL010000005.1"/>
</dbReference>
<reference evidence="2 3" key="1">
    <citation type="submission" date="2020-11" db="EMBL/GenBank/DDBJ databases">
        <title>WGS of Herminiimonas contaminans strain Marseille-Q4544 isolated from planarians Schmidtea mediterranea.</title>
        <authorList>
            <person name="Kangale L."/>
        </authorList>
    </citation>
    <scope>NUCLEOTIDE SEQUENCE [LARGE SCALE GENOMIC DNA]</scope>
    <source>
        <strain evidence="2 3">Marseille-Q4544</strain>
    </source>
</reference>
<feature type="region of interest" description="Disordered" evidence="1">
    <location>
        <begin position="1"/>
        <end position="82"/>
    </location>
</feature>
<feature type="compositionally biased region" description="Low complexity" evidence="1">
    <location>
        <begin position="1"/>
        <end position="18"/>
    </location>
</feature>
<dbReference type="Proteomes" id="UP000657372">
    <property type="component" value="Unassembled WGS sequence"/>
</dbReference>
<keyword evidence="3" id="KW-1185">Reference proteome</keyword>
<feature type="region of interest" description="Disordered" evidence="1">
    <location>
        <begin position="203"/>
        <end position="227"/>
    </location>
</feature>
<feature type="compositionally biased region" description="Polar residues" evidence="1">
    <location>
        <begin position="22"/>
        <end position="33"/>
    </location>
</feature>
<organism evidence="2 3">
    <name type="scientific">Herminiimonas contaminans</name>
    <dbReference type="NCBI Taxonomy" id="1111140"/>
    <lineage>
        <taxon>Bacteria</taxon>
        <taxon>Pseudomonadati</taxon>
        <taxon>Pseudomonadota</taxon>
        <taxon>Betaproteobacteria</taxon>
        <taxon>Burkholderiales</taxon>
        <taxon>Oxalobacteraceae</taxon>
        <taxon>Herminiimonas</taxon>
    </lineage>
</organism>
<evidence type="ECO:0000313" key="2">
    <source>
        <dbReference type="EMBL" id="MBF8177813.1"/>
    </source>
</evidence>
<sequence>MTDNTTTTVPDNTTNAAASDVQADTSFLTTQVTETDEGTDKPSAETNADAATTDATNKDESETEKPEGETEEDEKLEGAPEKYEFVAPEGVTLDPEAVAEFEPIAREMNLTNDQAQKLVGLQASFVQKQHEAWNKQVNTWVGEIKTDKEIGGTALKQTITHSQSALAKFGTPELMKALDSTKMGNHPELVRVFARIGKAMAEDNFVPSEKPSGESESAANRMYGKKS</sequence>
<comment type="caution">
    <text evidence="2">The sequence shown here is derived from an EMBL/GenBank/DDBJ whole genome shotgun (WGS) entry which is preliminary data.</text>
</comment>
<feature type="compositionally biased region" description="Basic and acidic residues" evidence="1">
    <location>
        <begin position="56"/>
        <end position="68"/>
    </location>
</feature>
<proteinExistence type="predicted"/>
<evidence type="ECO:0000313" key="3">
    <source>
        <dbReference type="Proteomes" id="UP000657372"/>
    </source>
</evidence>
<evidence type="ECO:0000256" key="1">
    <source>
        <dbReference type="SAM" id="MobiDB-lite"/>
    </source>
</evidence>
<name>A0ABS0ETG7_9BURK</name>
<dbReference type="EMBL" id="JADOEL010000005">
    <property type="protein sequence ID" value="MBF8177813.1"/>
    <property type="molecule type" value="Genomic_DNA"/>
</dbReference>